<name>A0A7W9NF27_9PSEU</name>
<dbReference type="InterPro" id="IPR011701">
    <property type="entry name" value="MFS"/>
</dbReference>
<dbReference type="GO" id="GO:0005886">
    <property type="term" value="C:plasma membrane"/>
    <property type="evidence" value="ECO:0007669"/>
    <property type="project" value="UniProtKB-SubCell"/>
</dbReference>
<reference evidence="8 9" key="1">
    <citation type="submission" date="2020-08" db="EMBL/GenBank/DDBJ databases">
        <title>Sequencing the genomes of 1000 actinobacteria strains.</title>
        <authorList>
            <person name="Klenk H.-P."/>
        </authorList>
    </citation>
    <scope>NUCLEOTIDE SEQUENCE [LARGE SCALE GENOMIC DNA]</scope>
    <source>
        <strain evidence="8 9">DSM 43851</strain>
    </source>
</reference>
<feature type="transmembrane region" description="Helical" evidence="6">
    <location>
        <begin position="132"/>
        <end position="156"/>
    </location>
</feature>
<feature type="transmembrane region" description="Helical" evidence="6">
    <location>
        <begin position="44"/>
        <end position="61"/>
    </location>
</feature>
<comment type="caution">
    <text evidence="8">The sequence shown here is derived from an EMBL/GenBank/DDBJ whole genome shotgun (WGS) entry which is preliminary data.</text>
</comment>
<comment type="subcellular location">
    <subcellularLocation>
        <location evidence="1">Cell membrane</location>
        <topology evidence="1">Multi-pass membrane protein</topology>
    </subcellularLocation>
</comment>
<feature type="transmembrane region" description="Helical" evidence="6">
    <location>
        <begin position="285"/>
        <end position="306"/>
    </location>
</feature>
<feature type="transmembrane region" description="Helical" evidence="6">
    <location>
        <begin position="318"/>
        <end position="336"/>
    </location>
</feature>
<feature type="transmembrane region" description="Helical" evidence="6">
    <location>
        <begin position="73"/>
        <end position="92"/>
    </location>
</feature>
<dbReference type="PANTHER" id="PTHR42718">
    <property type="entry name" value="MAJOR FACILITATOR SUPERFAMILY MULTIDRUG TRANSPORTER MFSC"/>
    <property type="match status" value="1"/>
</dbReference>
<dbReference type="GO" id="GO:0022857">
    <property type="term" value="F:transmembrane transporter activity"/>
    <property type="evidence" value="ECO:0007669"/>
    <property type="project" value="InterPro"/>
</dbReference>
<dbReference type="InterPro" id="IPR036259">
    <property type="entry name" value="MFS_trans_sf"/>
</dbReference>
<evidence type="ECO:0000256" key="2">
    <source>
        <dbReference type="ARBA" id="ARBA00022448"/>
    </source>
</evidence>
<keyword evidence="9" id="KW-1185">Reference proteome</keyword>
<protein>
    <submittedName>
        <fullName evidence="8">DHA2 family methylenomycin A resistance protein-like MFS transporter</fullName>
    </submittedName>
</protein>
<gene>
    <name evidence="8" type="ORF">BJ998_001451</name>
</gene>
<feature type="transmembrane region" description="Helical" evidence="6">
    <location>
        <begin position="383"/>
        <end position="401"/>
    </location>
</feature>
<dbReference type="Gene3D" id="1.20.1250.20">
    <property type="entry name" value="MFS general substrate transporter like domains"/>
    <property type="match status" value="1"/>
</dbReference>
<feature type="transmembrane region" description="Helical" evidence="6">
    <location>
        <begin position="98"/>
        <end position="120"/>
    </location>
</feature>
<feature type="transmembrane region" description="Helical" evidence="6">
    <location>
        <begin position="162"/>
        <end position="181"/>
    </location>
</feature>
<feature type="transmembrane region" description="Helical" evidence="6">
    <location>
        <begin position="407"/>
        <end position="426"/>
    </location>
</feature>
<evidence type="ECO:0000313" key="9">
    <source>
        <dbReference type="Proteomes" id="UP000585638"/>
    </source>
</evidence>
<dbReference type="Proteomes" id="UP000585638">
    <property type="component" value="Unassembled WGS sequence"/>
</dbReference>
<dbReference type="EMBL" id="JACHIR010000001">
    <property type="protein sequence ID" value="MBB5890255.1"/>
    <property type="molecule type" value="Genomic_DNA"/>
</dbReference>
<dbReference type="CDD" id="cd17321">
    <property type="entry name" value="MFS_MMR_MDR_like"/>
    <property type="match status" value="1"/>
</dbReference>
<dbReference type="Pfam" id="PF07690">
    <property type="entry name" value="MFS_1"/>
    <property type="match status" value="1"/>
</dbReference>
<dbReference type="RefSeq" id="WP_312889974.1">
    <property type="nucleotide sequence ID" value="NZ_BAAAWY010000065.1"/>
</dbReference>
<evidence type="ECO:0000256" key="4">
    <source>
        <dbReference type="ARBA" id="ARBA00022989"/>
    </source>
</evidence>
<keyword evidence="4 6" id="KW-1133">Transmembrane helix</keyword>
<evidence type="ECO:0000256" key="1">
    <source>
        <dbReference type="ARBA" id="ARBA00004651"/>
    </source>
</evidence>
<evidence type="ECO:0000256" key="5">
    <source>
        <dbReference type="ARBA" id="ARBA00023136"/>
    </source>
</evidence>
<accession>A0A7W9NF27</accession>
<proteinExistence type="predicted"/>
<evidence type="ECO:0000313" key="8">
    <source>
        <dbReference type="EMBL" id="MBB5890255.1"/>
    </source>
</evidence>
<dbReference type="PANTHER" id="PTHR42718:SF9">
    <property type="entry name" value="MAJOR FACILITATOR SUPERFAMILY MULTIDRUG TRANSPORTER MFSC"/>
    <property type="match status" value="1"/>
</dbReference>
<feature type="transmembrane region" description="Helical" evidence="6">
    <location>
        <begin position="193"/>
        <end position="212"/>
    </location>
</feature>
<feature type="domain" description="Major facilitator superfamily (MFS) profile" evidence="7">
    <location>
        <begin position="7"/>
        <end position="430"/>
    </location>
</feature>
<organism evidence="8 9">
    <name type="scientific">Kutzneria kofuensis</name>
    <dbReference type="NCBI Taxonomy" id="103725"/>
    <lineage>
        <taxon>Bacteria</taxon>
        <taxon>Bacillati</taxon>
        <taxon>Actinomycetota</taxon>
        <taxon>Actinomycetes</taxon>
        <taxon>Pseudonocardiales</taxon>
        <taxon>Pseudonocardiaceae</taxon>
        <taxon>Kutzneria</taxon>
    </lineage>
</organism>
<evidence type="ECO:0000256" key="6">
    <source>
        <dbReference type="SAM" id="Phobius"/>
    </source>
</evidence>
<keyword evidence="3 6" id="KW-0812">Transmembrane</keyword>
<dbReference type="InterPro" id="IPR020846">
    <property type="entry name" value="MFS_dom"/>
</dbReference>
<evidence type="ECO:0000256" key="3">
    <source>
        <dbReference type="ARBA" id="ARBA00022692"/>
    </source>
</evidence>
<keyword evidence="5 6" id="KW-0472">Membrane</keyword>
<dbReference type="PROSITE" id="PS50850">
    <property type="entry name" value="MFS"/>
    <property type="match status" value="1"/>
</dbReference>
<dbReference type="AlphaFoldDB" id="A0A7W9NF27"/>
<keyword evidence="2" id="KW-0813">Transport</keyword>
<feature type="transmembrane region" description="Helical" evidence="6">
    <location>
        <begin position="218"/>
        <end position="234"/>
    </location>
</feature>
<sequence>MSRTWPALLALCMGFFVVQLDVTVVNVALEAIRRDIGGGLGGEQWVVASYTIALAAGMLTAGSLGDRYGSRRICVLGVVVFGVGSVLCSSAPTMPVLIVARAVQGVGAAALLPCSLALIIRQFPEPKDRAHALGVWGGIASIGLAAGPVAGGVLIALADWRAIFWVNVPFTVAAVVLIRRYVRESPPRRDRRLDPYGLVLGTVALSAFVAGLIEVGRYALVLGGLAVGIAFVLVERRRRDPMLPLEIFSSRPFSAATAAGLIFNFCLYGTLLCLSLHFQGPAGRSAFATGMLILPLTVAIGVGATLSGRLTARFGPRLPMLVGFSLGLLGAALLVLTPFAVVGGILLCFCSIAMPAMTSVAMSGVPARHTTLASGVLNTARQAGGALGTAVLGTLLTAGNSGMSLRLPMIVVAVAYAGAIVCTLLATASSAVNPSEEAAAAGLRGAGGRSG</sequence>
<dbReference type="SUPFAM" id="SSF103473">
    <property type="entry name" value="MFS general substrate transporter"/>
    <property type="match status" value="1"/>
</dbReference>
<dbReference type="Gene3D" id="1.20.1720.10">
    <property type="entry name" value="Multidrug resistance protein D"/>
    <property type="match status" value="1"/>
</dbReference>
<feature type="transmembrane region" description="Helical" evidence="6">
    <location>
        <begin position="342"/>
        <end position="362"/>
    </location>
</feature>
<feature type="transmembrane region" description="Helical" evidence="6">
    <location>
        <begin position="255"/>
        <end position="279"/>
    </location>
</feature>
<dbReference type="PRINTS" id="PR01036">
    <property type="entry name" value="TCRTETB"/>
</dbReference>
<evidence type="ECO:0000259" key="7">
    <source>
        <dbReference type="PROSITE" id="PS50850"/>
    </source>
</evidence>